<dbReference type="AlphaFoldDB" id="A0AAU9K2A2"/>
<dbReference type="PANTHER" id="PTHR23011:SF28">
    <property type="entry name" value="CYCLIC NUCLEOTIDE-BINDING DOMAIN CONTAINING PROTEIN"/>
    <property type="match status" value="1"/>
</dbReference>
<dbReference type="CDD" id="cd00038">
    <property type="entry name" value="CAP_ED"/>
    <property type="match status" value="2"/>
</dbReference>
<feature type="compositionally biased region" description="Low complexity" evidence="1">
    <location>
        <begin position="42"/>
        <end position="54"/>
    </location>
</feature>
<dbReference type="Proteomes" id="UP001162131">
    <property type="component" value="Unassembled WGS sequence"/>
</dbReference>
<proteinExistence type="predicted"/>
<evidence type="ECO:0000256" key="1">
    <source>
        <dbReference type="SAM" id="MobiDB-lite"/>
    </source>
</evidence>
<dbReference type="PANTHER" id="PTHR23011">
    <property type="entry name" value="CYCLIC NUCLEOTIDE-BINDING DOMAIN CONTAINING PROTEIN"/>
    <property type="match status" value="1"/>
</dbReference>
<evidence type="ECO:0000313" key="4">
    <source>
        <dbReference type="Proteomes" id="UP001162131"/>
    </source>
</evidence>
<dbReference type="SMART" id="SM00100">
    <property type="entry name" value="cNMP"/>
    <property type="match status" value="2"/>
</dbReference>
<gene>
    <name evidence="3" type="ORF">BSTOLATCC_MIC52393</name>
</gene>
<dbReference type="EMBL" id="CAJZBQ010000052">
    <property type="protein sequence ID" value="CAG9330987.1"/>
    <property type="molecule type" value="Genomic_DNA"/>
</dbReference>
<feature type="domain" description="Cyclic nucleotide-binding" evidence="2">
    <location>
        <begin position="185"/>
        <end position="292"/>
    </location>
</feature>
<comment type="caution">
    <text evidence="3">The sequence shown here is derived from an EMBL/GenBank/DDBJ whole genome shotgun (WGS) entry which is preliminary data.</text>
</comment>
<organism evidence="3 4">
    <name type="scientific">Blepharisma stoltei</name>
    <dbReference type="NCBI Taxonomy" id="1481888"/>
    <lineage>
        <taxon>Eukaryota</taxon>
        <taxon>Sar</taxon>
        <taxon>Alveolata</taxon>
        <taxon>Ciliophora</taxon>
        <taxon>Postciliodesmatophora</taxon>
        <taxon>Heterotrichea</taxon>
        <taxon>Heterotrichida</taxon>
        <taxon>Blepharismidae</taxon>
        <taxon>Blepharisma</taxon>
    </lineage>
</organism>
<dbReference type="Pfam" id="PF00027">
    <property type="entry name" value="cNMP_binding"/>
    <property type="match status" value="1"/>
</dbReference>
<dbReference type="InterPro" id="IPR014710">
    <property type="entry name" value="RmlC-like_jellyroll"/>
</dbReference>
<keyword evidence="4" id="KW-1185">Reference proteome</keyword>
<dbReference type="InterPro" id="IPR000595">
    <property type="entry name" value="cNMP-bd_dom"/>
</dbReference>
<dbReference type="PROSITE" id="PS50042">
    <property type="entry name" value="CNMP_BINDING_3"/>
    <property type="match status" value="2"/>
</dbReference>
<accession>A0AAU9K2A2</accession>
<feature type="region of interest" description="Disordered" evidence="1">
    <location>
        <begin position="30"/>
        <end position="63"/>
    </location>
</feature>
<dbReference type="Gene3D" id="2.60.120.10">
    <property type="entry name" value="Jelly Rolls"/>
    <property type="match status" value="2"/>
</dbReference>
<feature type="domain" description="Cyclic nucleotide-binding" evidence="2">
    <location>
        <begin position="315"/>
        <end position="437"/>
    </location>
</feature>
<evidence type="ECO:0000259" key="2">
    <source>
        <dbReference type="PROSITE" id="PS50042"/>
    </source>
</evidence>
<evidence type="ECO:0000313" key="3">
    <source>
        <dbReference type="EMBL" id="CAG9330987.1"/>
    </source>
</evidence>
<dbReference type="SUPFAM" id="SSF51206">
    <property type="entry name" value="cAMP-binding domain-like"/>
    <property type="match status" value="2"/>
</dbReference>
<feature type="compositionally biased region" description="Polar residues" evidence="1">
    <location>
        <begin position="30"/>
        <end position="41"/>
    </location>
</feature>
<dbReference type="InterPro" id="IPR018490">
    <property type="entry name" value="cNMP-bd_dom_sf"/>
</dbReference>
<reference evidence="3" key="1">
    <citation type="submission" date="2021-09" db="EMBL/GenBank/DDBJ databases">
        <authorList>
            <consortium name="AG Swart"/>
            <person name="Singh M."/>
            <person name="Singh A."/>
            <person name="Seah K."/>
            <person name="Emmerich C."/>
        </authorList>
    </citation>
    <scope>NUCLEOTIDE SEQUENCE</scope>
    <source>
        <strain evidence="3">ATCC30299</strain>
    </source>
</reference>
<name>A0AAU9K2A2_9CILI</name>
<protein>
    <recommendedName>
        <fullName evidence="2">Cyclic nucleotide-binding domain-containing protein</fullName>
    </recommendedName>
</protein>
<sequence length="457" mass="52380">MDTSKTSIKTTLKKSLFSYVRTPQKSQSLTHFNFKTPTRRMSTLQTTDQSSTQSPYKSVSKLPSLDHSKFNEHDWANIRKKIELPATYVTPLKLKITDHSIDREILSPPGFKQKDVKSSQNPMHDRRKLLSMNELLLPSVKTRAAEPFSDSQILSLQSCQFIIEEMKKPVRDIEKIYNLTRHLKFFLQYKADIVKQMLRAGKYEFFNKGEIIFREGDIGKHLYVILRGSIGVQKESKKPGELSWIINSRYDGEVIGEYAIVRGNVNNEAAQRSATCFAAEACHLIKISSEDYTLAVRANIDIESKILHFLNSLSPFEHIAPIDLALLANTLNKEYFCLDEVVLAAGIIPKGMYIIYSGRVRITYPFKTPRYSKKTNRITYKKSKKDFYLPRGSYFGQRILLGKHEPAKYSVISDSAQTSVLVITTHEFNLLYNPNKEDTINLLSKSHQFDIDVPSLF</sequence>